<evidence type="ECO:0000259" key="2">
    <source>
        <dbReference type="Pfam" id="PF00823"/>
    </source>
</evidence>
<dbReference type="InterPro" id="IPR038332">
    <property type="entry name" value="PPE_sf"/>
</dbReference>
<feature type="domain" description="PPE" evidence="2">
    <location>
        <begin position="2"/>
        <end position="77"/>
    </location>
</feature>
<proteinExistence type="inferred from homology"/>
<gene>
    <name evidence="3" type="ORF">BST27_30965</name>
</gene>
<reference evidence="3 4" key="1">
    <citation type="submission" date="2017-02" db="EMBL/GenBank/DDBJ databases">
        <title>The new phylogeny of genus Mycobacterium.</title>
        <authorList>
            <person name="Tortoli E."/>
            <person name="Trovato A."/>
            <person name="Cirillo D.M."/>
        </authorList>
    </citation>
    <scope>NUCLEOTIDE SEQUENCE [LARGE SCALE GENOMIC DNA]</scope>
    <source>
        <strain evidence="3 4">DSM 44049</strain>
    </source>
</reference>
<dbReference type="RefSeq" id="WP_139805529.1">
    <property type="nucleotide sequence ID" value="NZ_MVHT01000321.1"/>
</dbReference>
<dbReference type="InterPro" id="IPR000030">
    <property type="entry name" value="PPE_dom"/>
</dbReference>
<dbReference type="EMBL" id="MVHT01000321">
    <property type="protein sequence ID" value="ORA81384.1"/>
    <property type="molecule type" value="Genomic_DNA"/>
</dbReference>
<dbReference type="PANTHER" id="PTHR46766">
    <property type="entry name" value="GLUTAMINE-RICH PROTEIN 2"/>
    <property type="match status" value="1"/>
</dbReference>
<dbReference type="Pfam" id="PF00823">
    <property type="entry name" value="PPE"/>
    <property type="match status" value="1"/>
</dbReference>
<comment type="similarity">
    <text evidence="1">Belongs to the mycobacterial PPE family.</text>
</comment>
<comment type="caution">
    <text evidence="3">The sequence shown here is derived from an EMBL/GenBank/DDBJ whole genome shotgun (WGS) entry which is preliminary data.</text>
</comment>
<protein>
    <recommendedName>
        <fullName evidence="2">PPE domain-containing protein</fullName>
    </recommendedName>
</protein>
<dbReference type="AlphaFoldDB" id="A0A1X0E9J7"/>
<dbReference type="Proteomes" id="UP000192739">
    <property type="component" value="Unassembled WGS sequence"/>
</dbReference>
<name>A0A1X0E9J7_MYCIE</name>
<evidence type="ECO:0000256" key="1">
    <source>
        <dbReference type="ARBA" id="ARBA00010652"/>
    </source>
</evidence>
<feature type="non-terminal residue" evidence="3">
    <location>
        <position position="78"/>
    </location>
</feature>
<organism evidence="3 4">
    <name type="scientific">Mycobacterium intermedium</name>
    <dbReference type="NCBI Taxonomy" id="28445"/>
    <lineage>
        <taxon>Bacteria</taxon>
        <taxon>Bacillati</taxon>
        <taxon>Actinomycetota</taxon>
        <taxon>Actinomycetes</taxon>
        <taxon>Mycobacteriales</taxon>
        <taxon>Mycobacteriaceae</taxon>
        <taxon>Mycobacterium</taxon>
        <taxon>Mycobacterium simiae complex</taxon>
    </lineage>
</organism>
<evidence type="ECO:0000313" key="3">
    <source>
        <dbReference type="EMBL" id="ORA81384.1"/>
    </source>
</evidence>
<dbReference type="Gene3D" id="1.20.1260.20">
    <property type="entry name" value="PPE superfamily"/>
    <property type="match status" value="1"/>
</dbReference>
<sequence>MNFATLPPEINSLRMFAGAGVGPMLSAAAAWDDLAEELAAVAESFGEVTSGLSGGAWQGPASVAMAEAATPYVSWLNT</sequence>
<keyword evidence="4" id="KW-1185">Reference proteome</keyword>
<dbReference type="PANTHER" id="PTHR46766:SF1">
    <property type="entry name" value="GLUTAMINE-RICH PROTEIN 2"/>
    <property type="match status" value="1"/>
</dbReference>
<dbReference type="GO" id="GO:0052572">
    <property type="term" value="P:response to host immune response"/>
    <property type="evidence" value="ECO:0007669"/>
    <property type="project" value="TreeGrafter"/>
</dbReference>
<evidence type="ECO:0000313" key="4">
    <source>
        <dbReference type="Proteomes" id="UP000192739"/>
    </source>
</evidence>
<accession>A0A1X0E9J7</accession>
<dbReference type="SUPFAM" id="SSF140459">
    <property type="entry name" value="PE/PPE dimer-like"/>
    <property type="match status" value="1"/>
</dbReference>